<dbReference type="EMBL" id="JAODNV010000016">
    <property type="protein sequence ID" value="MCT8991498.1"/>
    <property type="molecule type" value="Genomic_DNA"/>
</dbReference>
<keyword evidence="4 9" id="KW-0997">Cell inner membrane</keyword>
<evidence type="ECO:0000313" key="12">
    <source>
        <dbReference type="Proteomes" id="UP001149009"/>
    </source>
</evidence>
<evidence type="ECO:0000256" key="2">
    <source>
        <dbReference type="ARBA" id="ARBA00022448"/>
    </source>
</evidence>
<feature type="transmembrane region" description="Helical" evidence="9">
    <location>
        <begin position="141"/>
        <end position="164"/>
    </location>
</feature>
<gene>
    <name evidence="11" type="ORF">NYR54_14540</name>
</gene>
<keyword evidence="12" id="KW-1185">Reference proteome</keyword>
<dbReference type="InterPro" id="IPR055348">
    <property type="entry name" value="DctQ"/>
</dbReference>
<reference evidence="11" key="1">
    <citation type="submission" date="2022-08" db="EMBL/GenBank/DDBJ databases">
        <title>Chelativorans sichuanense sp. nov., a paraffin oil-degrading bacterium isolated from a mixture of oil-based drill cuttings and paddy soil.</title>
        <authorList>
            <person name="Yu J."/>
            <person name="Liu H."/>
            <person name="Chen Q."/>
        </authorList>
    </citation>
    <scope>NUCLEOTIDE SEQUENCE</scope>
    <source>
        <strain evidence="11">SCAU 2101</strain>
    </source>
</reference>
<dbReference type="GO" id="GO:0015740">
    <property type="term" value="P:C4-dicarboxylate transport"/>
    <property type="evidence" value="ECO:0007669"/>
    <property type="project" value="TreeGrafter"/>
</dbReference>
<keyword evidence="2 9" id="KW-0813">Transport</keyword>
<comment type="subcellular location">
    <subcellularLocation>
        <location evidence="1 9">Cell inner membrane</location>
        <topology evidence="1 9">Multi-pass membrane protein</topology>
    </subcellularLocation>
</comment>
<feature type="transmembrane region" description="Helical" evidence="9">
    <location>
        <begin position="26"/>
        <end position="49"/>
    </location>
</feature>
<dbReference type="GO" id="GO:0005886">
    <property type="term" value="C:plasma membrane"/>
    <property type="evidence" value="ECO:0007669"/>
    <property type="project" value="UniProtKB-SubCell"/>
</dbReference>
<organism evidence="11 12">
    <name type="scientific">Chelativorans petroleitrophicus</name>
    <dbReference type="NCBI Taxonomy" id="2975484"/>
    <lineage>
        <taxon>Bacteria</taxon>
        <taxon>Pseudomonadati</taxon>
        <taxon>Pseudomonadota</taxon>
        <taxon>Alphaproteobacteria</taxon>
        <taxon>Hyphomicrobiales</taxon>
        <taxon>Phyllobacteriaceae</taxon>
        <taxon>Chelativorans</taxon>
    </lineage>
</organism>
<evidence type="ECO:0000256" key="9">
    <source>
        <dbReference type="RuleBase" id="RU369079"/>
    </source>
</evidence>
<keyword evidence="7 9" id="KW-0472">Membrane</keyword>
<evidence type="ECO:0000256" key="3">
    <source>
        <dbReference type="ARBA" id="ARBA00022475"/>
    </source>
</evidence>
<comment type="caution">
    <text evidence="11">The sequence shown here is derived from an EMBL/GenBank/DDBJ whole genome shotgun (WGS) entry which is preliminary data.</text>
</comment>
<dbReference type="AlphaFoldDB" id="A0A9X2X9Z5"/>
<dbReference type="PANTHER" id="PTHR35011">
    <property type="entry name" value="2,3-DIKETO-L-GULONATE TRAP TRANSPORTER SMALL PERMEASE PROTEIN YIAM"/>
    <property type="match status" value="1"/>
</dbReference>
<comment type="subunit">
    <text evidence="9">The complex comprises the extracytoplasmic solute receptor protein and the two transmembrane proteins.</text>
</comment>
<dbReference type="Proteomes" id="UP001149009">
    <property type="component" value="Unassembled WGS sequence"/>
</dbReference>
<feature type="transmembrane region" description="Helical" evidence="9">
    <location>
        <begin position="61"/>
        <end position="79"/>
    </location>
</feature>
<keyword evidence="5 9" id="KW-0812">Transmembrane</keyword>
<proteinExistence type="inferred from homology"/>
<comment type="similarity">
    <text evidence="8 9">Belongs to the TRAP transporter small permease family.</text>
</comment>
<accession>A0A9X2X9Z5</accession>
<keyword evidence="6 9" id="KW-1133">Transmembrane helix</keyword>
<comment type="function">
    <text evidence="9">Part of the tripartite ATP-independent periplasmic (TRAP) transport system.</text>
</comment>
<feature type="transmembrane region" description="Helical" evidence="9">
    <location>
        <begin position="100"/>
        <end position="121"/>
    </location>
</feature>
<keyword evidence="3" id="KW-1003">Cell membrane</keyword>
<dbReference type="GO" id="GO:0022857">
    <property type="term" value="F:transmembrane transporter activity"/>
    <property type="evidence" value="ECO:0007669"/>
    <property type="project" value="UniProtKB-UniRule"/>
</dbReference>
<dbReference type="PANTHER" id="PTHR35011:SF10">
    <property type="entry name" value="TRAP TRANSPORTER SMALL PERMEASE PROTEIN"/>
    <property type="match status" value="1"/>
</dbReference>
<evidence type="ECO:0000256" key="7">
    <source>
        <dbReference type="ARBA" id="ARBA00023136"/>
    </source>
</evidence>
<dbReference type="Pfam" id="PF04290">
    <property type="entry name" value="DctQ"/>
    <property type="match status" value="1"/>
</dbReference>
<evidence type="ECO:0000256" key="4">
    <source>
        <dbReference type="ARBA" id="ARBA00022519"/>
    </source>
</evidence>
<evidence type="ECO:0000313" key="11">
    <source>
        <dbReference type="EMBL" id="MCT8991498.1"/>
    </source>
</evidence>
<evidence type="ECO:0000256" key="6">
    <source>
        <dbReference type="ARBA" id="ARBA00022989"/>
    </source>
</evidence>
<protein>
    <recommendedName>
        <fullName evidence="9">TRAP transporter small permease protein</fullName>
    </recommendedName>
</protein>
<evidence type="ECO:0000256" key="5">
    <source>
        <dbReference type="ARBA" id="ARBA00022692"/>
    </source>
</evidence>
<evidence type="ECO:0000256" key="8">
    <source>
        <dbReference type="ARBA" id="ARBA00038436"/>
    </source>
</evidence>
<feature type="domain" description="Tripartite ATP-independent periplasmic transporters DctQ component" evidence="10">
    <location>
        <begin position="37"/>
        <end position="162"/>
    </location>
</feature>
<sequence length="177" mass="19812">MSESIPDTGRRTILSRSIVTRLDRTFGLAAGAALFALMLVVAVDVIGRYVFNAPLSSSFEYVQICMALLVFLALPVVVARQDNIQVEVFEVFIPRSFRRFTRLLGFAISVTIVAGLVWVSYARASSFHESGERFVLLPMPLYPVAYFIFAMWAVCLAIMLFQFVKYAGFTGKSEDQE</sequence>
<evidence type="ECO:0000256" key="1">
    <source>
        <dbReference type="ARBA" id="ARBA00004429"/>
    </source>
</evidence>
<dbReference type="InterPro" id="IPR007387">
    <property type="entry name" value="TRAP_DctQ"/>
</dbReference>
<name>A0A9X2X9Z5_9HYPH</name>
<dbReference type="RefSeq" id="WP_261516428.1">
    <property type="nucleotide sequence ID" value="NZ_JAODNV010000016.1"/>
</dbReference>
<evidence type="ECO:0000259" key="10">
    <source>
        <dbReference type="Pfam" id="PF04290"/>
    </source>
</evidence>